<evidence type="ECO:0000313" key="7">
    <source>
        <dbReference type="Proteomes" id="UP001500064"/>
    </source>
</evidence>
<evidence type="ECO:0000256" key="4">
    <source>
        <dbReference type="SAM" id="MobiDB-lite"/>
    </source>
</evidence>
<sequence length="403" mass="42767">MTTSEHSSSGAQATSPPTSTSGGDKPLTIRHPQGDDAPSLLPQRAPEGSRSPSMTPSYTSPRDIIQDMINAPLRFAALHAFVTVGGPERLAAAGELSGEELAARCETNTAIMDQLLSALHCYGIVSLHRGRYRLSPTGMALLPDADDSMHAAVKVTGSSLWWQAAGTLHQTVRTGHPAVLDGARDPYERLADEPELSELSELFDQFMASRSAAVGRDLASLADGFVGAQTVTDLGGGQGGVLAAILHAHPTLRGVLVERADVVARARAYLTDQGLSDRTTVEVGDIFSVVSPGAQRYLLSSILHNWSDLECVTLLSLIRTAMRDSGPDAELWCIEATKPAQPGIYSPTIDLGLRMMAMFPGGKERTQEELLALMEQAGLRCRTTQSLAHGQSLLIAVPAEAGN</sequence>
<name>A0ABN2ERV5_9ACTN</name>
<dbReference type="InterPro" id="IPR036388">
    <property type="entry name" value="WH-like_DNA-bd_sf"/>
</dbReference>
<dbReference type="EMBL" id="BAAAMU010000003">
    <property type="protein sequence ID" value="GAA1613119.1"/>
    <property type="molecule type" value="Genomic_DNA"/>
</dbReference>
<keyword evidence="3" id="KW-0949">S-adenosyl-L-methionine</keyword>
<keyword evidence="2" id="KW-0808">Transferase</keyword>
<evidence type="ECO:0000259" key="5">
    <source>
        <dbReference type="Pfam" id="PF00891"/>
    </source>
</evidence>
<reference evidence="6 7" key="1">
    <citation type="journal article" date="2019" name="Int. J. Syst. Evol. Microbiol.">
        <title>The Global Catalogue of Microorganisms (GCM) 10K type strain sequencing project: providing services to taxonomists for standard genome sequencing and annotation.</title>
        <authorList>
            <consortium name="The Broad Institute Genomics Platform"/>
            <consortium name="The Broad Institute Genome Sequencing Center for Infectious Disease"/>
            <person name="Wu L."/>
            <person name="Ma J."/>
        </authorList>
    </citation>
    <scope>NUCLEOTIDE SEQUENCE [LARGE SCALE GENOMIC DNA]</scope>
    <source>
        <strain evidence="6 7">JCM 13929</strain>
    </source>
</reference>
<dbReference type="PROSITE" id="PS51683">
    <property type="entry name" value="SAM_OMT_II"/>
    <property type="match status" value="1"/>
</dbReference>
<accession>A0ABN2ERV5</accession>
<proteinExistence type="predicted"/>
<dbReference type="Gene3D" id="1.10.287.1350">
    <property type="match status" value="1"/>
</dbReference>
<comment type="caution">
    <text evidence="6">The sequence shown here is derived from an EMBL/GenBank/DDBJ whole genome shotgun (WGS) entry which is preliminary data.</text>
</comment>
<dbReference type="Gene3D" id="1.10.10.10">
    <property type="entry name" value="Winged helix-like DNA-binding domain superfamily/Winged helix DNA-binding domain"/>
    <property type="match status" value="1"/>
</dbReference>
<dbReference type="SUPFAM" id="SSF46785">
    <property type="entry name" value="Winged helix' DNA-binding domain"/>
    <property type="match status" value="1"/>
</dbReference>
<feature type="compositionally biased region" description="Polar residues" evidence="4">
    <location>
        <begin position="1"/>
        <end position="22"/>
    </location>
</feature>
<keyword evidence="7" id="KW-1185">Reference proteome</keyword>
<dbReference type="SUPFAM" id="SSF53335">
    <property type="entry name" value="S-adenosyl-L-methionine-dependent methyltransferases"/>
    <property type="match status" value="1"/>
</dbReference>
<dbReference type="InterPro" id="IPR029063">
    <property type="entry name" value="SAM-dependent_MTases_sf"/>
</dbReference>
<dbReference type="PANTHER" id="PTHR43712:SF2">
    <property type="entry name" value="O-METHYLTRANSFERASE CICE"/>
    <property type="match status" value="1"/>
</dbReference>
<gene>
    <name evidence="6" type="ORF">GCM10009733_006480</name>
</gene>
<feature type="region of interest" description="Disordered" evidence="4">
    <location>
        <begin position="1"/>
        <end position="61"/>
    </location>
</feature>
<feature type="domain" description="O-methyltransferase C-terminal" evidence="5">
    <location>
        <begin position="198"/>
        <end position="379"/>
    </location>
</feature>
<dbReference type="RefSeq" id="WP_346101341.1">
    <property type="nucleotide sequence ID" value="NZ_BAAAMU010000003.1"/>
</dbReference>
<feature type="compositionally biased region" description="Polar residues" evidence="4">
    <location>
        <begin position="50"/>
        <end position="60"/>
    </location>
</feature>
<protein>
    <recommendedName>
        <fullName evidence="5">O-methyltransferase C-terminal domain-containing protein</fullName>
    </recommendedName>
</protein>
<evidence type="ECO:0000256" key="2">
    <source>
        <dbReference type="ARBA" id="ARBA00022679"/>
    </source>
</evidence>
<dbReference type="Proteomes" id="UP001500064">
    <property type="component" value="Unassembled WGS sequence"/>
</dbReference>
<dbReference type="Pfam" id="PF00891">
    <property type="entry name" value="Methyltransf_2"/>
    <property type="match status" value="1"/>
</dbReference>
<evidence type="ECO:0000256" key="1">
    <source>
        <dbReference type="ARBA" id="ARBA00022603"/>
    </source>
</evidence>
<organism evidence="6 7">
    <name type="scientific">Nonomuraea maheshkhaliensis</name>
    <dbReference type="NCBI Taxonomy" id="419590"/>
    <lineage>
        <taxon>Bacteria</taxon>
        <taxon>Bacillati</taxon>
        <taxon>Actinomycetota</taxon>
        <taxon>Actinomycetes</taxon>
        <taxon>Streptosporangiales</taxon>
        <taxon>Streptosporangiaceae</taxon>
        <taxon>Nonomuraea</taxon>
    </lineage>
</organism>
<keyword evidence="1" id="KW-0489">Methyltransferase</keyword>
<dbReference type="InterPro" id="IPR036390">
    <property type="entry name" value="WH_DNA-bd_sf"/>
</dbReference>
<dbReference type="InterPro" id="IPR016461">
    <property type="entry name" value="COMT-like"/>
</dbReference>
<dbReference type="InterPro" id="IPR001077">
    <property type="entry name" value="COMT_C"/>
</dbReference>
<dbReference type="PANTHER" id="PTHR43712">
    <property type="entry name" value="PUTATIVE (AFU_ORTHOLOGUE AFUA_4G14580)-RELATED"/>
    <property type="match status" value="1"/>
</dbReference>
<evidence type="ECO:0000313" key="6">
    <source>
        <dbReference type="EMBL" id="GAA1613119.1"/>
    </source>
</evidence>
<dbReference type="Gene3D" id="3.40.50.150">
    <property type="entry name" value="Vaccinia Virus protein VP39"/>
    <property type="match status" value="1"/>
</dbReference>
<evidence type="ECO:0000256" key="3">
    <source>
        <dbReference type="ARBA" id="ARBA00022691"/>
    </source>
</evidence>